<sequence length="193" mass="21894">MPGLFLLGSNEDMIESYLDNSKFPTNIVSIFKNLLQNRKVILKTSEVPAIRDQKQGSPQGSCSGTALWNLVANEILQENGSINKNIQAFTDDFVLVSHAPTRVQLESQINQSIVKFSTLASKKQNQISADKTNYLLNSSRWQDERTERTHAIKYLGVYTHEKMNWNTHLKAQSIKATQLYQNLLKAVKSWVIP</sequence>
<evidence type="ECO:0000259" key="1">
    <source>
        <dbReference type="PROSITE" id="PS50878"/>
    </source>
</evidence>
<organism evidence="2 3">
    <name type="scientific">Araneus ventricosus</name>
    <name type="common">Orbweaver spider</name>
    <name type="synonym">Epeira ventricosa</name>
    <dbReference type="NCBI Taxonomy" id="182803"/>
    <lineage>
        <taxon>Eukaryota</taxon>
        <taxon>Metazoa</taxon>
        <taxon>Ecdysozoa</taxon>
        <taxon>Arthropoda</taxon>
        <taxon>Chelicerata</taxon>
        <taxon>Arachnida</taxon>
        <taxon>Araneae</taxon>
        <taxon>Araneomorphae</taxon>
        <taxon>Entelegynae</taxon>
        <taxon>Araneoidea</taxon>
        <taxon>Araneidae</taxon>
        <taxon>Araneus</taxon>
    </lineage>
</organism>
<comment type="caution">
    <text evidence="2">The sequence shown here is derived from an EMBL/GenBank/DDBJ whole genome shotgun (WGS) entry which is preliminary data.</text>
</comment>
<keyword evidence="3" id="KW-1185">Reference proteome</keyword>
<proteinExistence type="predicted"/>
<dbReference type="InterPro" id="IPR000477">
    <property type="entry name" value="RT_dom"/>
</dbReference>
<dbReference type="Pfam" id="PF00078">
    <property type="entry name" value="RVT_1"/>
    <property type="match status" value="1"/>
</dbReference>
<accession>A0A4Y2JWF0</accession>
<evidence type="ECO:0000313" key="3">
    <source>
        <dbReference type="Proteomes" id="UP000499080"/>
    </source>
</evidence>
<dbReference type="OrthoDB" id="4368687at2759"/>
<gene>
    <name evidence="2" type="ORF">AVEN_89600_1</name>
</gene>
<protein>
    <recommendedName>
        <fullName evidence="1">Reverse transcriptase domain-containing protein</fullName>
    </recommendedName>
</protein>
<feature type="domain" description="Reverse transcriptase" evidence="1">
    <location>
        <begin position="1"/>
        <end position="159"/>
    </location>
</feature>
<dbReference type="EMBL" id="BGPR01003942">
    <property type="protein sequence ID" value="GBM94157.1"/>
    <property type="molecule type" value="Genomic_DNA"/>
</dbReference>
<evidence type="ECO:0000313" key="2">
    <source>
        <dbReference type="EMBL" id="GBM94157.1"/>
    </source>
</evidence>
<reference evidence="2 3" key="1">
    <citation type="journal article" date="2019" name="Sci. Rep.">
        <title>Orb-weaving spider Araneus ventricosus genome elucidates the spidroin gene catalogue.</title>
        <authorList>
            <person name="Kono N."/>
            <person name="Nakamura H."/>
            <person name="Ohtoshi R."/>
            <person name="Moran D.A.P."/>
            <person name="Shinohara A."/>
            <person name="Yoshida Y."/>
            <person name="Fujiwara M."/>
            <person name="Mori M."/>
            <person name="Tomita M."/>
            <person name="Arakawa K."/>
        </authorList>
    </citation>
    <scope>NUCLEOTIDE SEQUENCE [LARGE SCALE GENOMIC DNA]</scope>
</reference>
<name>A0A4Y2JWF0_ARAVE</name>
<dbReference type="Proteomes" id="UP000499080">
    <property type="component" value="Unassembled WGS sequence"/>
</dbReference>
<dbReference type="PROSITE" id="PS50878">
    <property type="entry name" value="RT_POL"/>
    <property type="match status" value="1"/>
</dbReference>
<dbReference type="AlphaFoldDB" id="A0A4Y2JWF0"/>